<dbReference type="AlphaFoldDB" id="C1C0B1"/>
<gene>
    <name evidence="7" type="primary">ACN9</name>
</gene>
<dbReference type="CDD" id="cd20270">
    <property type="entry name" value="Complex1_LYR_SDHAF3_LYRM10"/>
    <property type="match status" value="1"/>
</dbReference>
<evidence type="ECO:0000256" key="5">
    <source>
        <dbReference type="ARBA" id="ARBA00023186"/>
    </source>
</evidence>
<protein>
    <recommendedName>
        <fullName evidence="6">Succinate dehydrogenase assembly factor 3</fullName>
        <shortName evidence="6">SDH assembly factor 3</shortName>
        <shortName evidence="6">SDHAF3</shortName>
    </recommendedName>
</protein>
<dbReference type="InterPro" id="IPR008381">
    <property type="entry name" value="SDHAF3/Sdh7"/>
</dbReference>
<dbReference type="Pfam" id="PF13233">
    <property type="entry name" value="Complex1_LYR_2"/>
    <property type="match status" value="1"/>
</dbReference>
<evidence type="ECO:0000256" key="6">
    <source>
        <dbReference type="RuleBase" id="RU368039"/>
    </source>
</evidence>
<dbReference type="GO" id="GO:0005759">
    <property type="term" value="C:mitochondrial matrix"/>
    <property type="evidence" value="ECO:0007669"/>
    <property type="project" value="UniProtKB-SubCell"/>
</dbReference>
<evidence type="ECO:0000256" key="4">
    <source>
        <dbReference type="ARBA" id="ARBA00023128"/>
    </source>
</evidence>
<reference evidence="7" key="1">
    <citation type="submission" date="2009-03" db="EMBL/GenBank/DDBJ databases">
        <title>Caligus clemensi ESTs and full-length cDNAs.</title>
        <authorList>
            <person name="Yasuike M."/>
            <person name="von Schalburg K."/>
            <person name="Cooper G."/>
            <person name="Leong J."/>
            <person name="Jones S.R.M."/>
            <person name="Koop B.F."/>
        </authorList>
    </citation>
    <scope>NUCLEOTIDE SEQUENCE</scope>
    <source>
        <tissue evidence="7">Whole</tissue>
    </source>
</reference>
<name>C1C0B1_CALCM</name>
<evidence type="ECO:0000313" key="7">
    <source>
        <dbReference type="EMBL" id="ACO14714.1"/>
    </source>
</evidence>
<accession>C1C0B1</accession>
<keyword evidence="3" id="KW-0809">Transit peptide</keyword>
<proteinExistence type="evidence at transcript level"/>
<dbReference type="PANTHER" id="PTHR13137">
    <property type="entry name" value="DC11 ACN9 HOMOLOG"/>
    <property type="match status" value="1"/>
</dbReference>
<comment type="similarity">
    <text evidence="2 6">Belongs to the complex I LYR family. SDHAF3 subfamily.</text>
</comment>
<comment type="function">
    <text evidence="6">Plays an essential role in the assembly of succinate dehydrogenase (SDH), an enzyme complex (also referred to as respiratory complex II) that is a component of both the tricarboxylic acid (TCA) cycle and the mitochondrial electron transport chain, and which couples the oxidation of succinate to fumarate with the reduction of ubiquinone (coenzyme Q) to ubiquinol. Promotes maturation of the iron-sulfur protein subunit of the SDH catalytic dimer, protecting it from the deleterious effects of oxidants. May act together with SDHAF1.</text>
</comment>
<evidence type="ECO:0000256" key="3">
    <source>
        <dbReference type="ARBA" id="ARBA00022946"/>
    </source>
</evidence>
<evidence type="ECO:0000256" key="1">
    <source>
        <dbReference type="ARBA" id="ARBA00004305"/>
    </source>
</evidence>
<comment type="subcellular location">
    <subcellularLocation>
        <location evidence="1 6">Mitochondrion matrix</location>
    </subcellularLocation>
</comment>
<organism evidence="7">
    <name type="scientific">Caligus clemensi</name>
    <name type="common">Sea louse</name>
    <dbReference type="NCBI Taxonomy" id="344056"/>
    <lineage>
        <taxon>Eukaryota</taxon>
        <taxon>Metazoa</taxon>
        <taxon>Ecdysozoa</taxon>
        <taxon>Arthropoda</taxon>
        <taxon>Crustacea</taxon>
        <taxon>Multicrustacea</taxon>
        <taxon>Hexanauplia</taxon>
        <taxon>Copepoda</taxon>
        <taxon>Siphonostomatoida</taxon>
        <taxon>Caligidae</taxon>
        <taxon>Caligus</taxon>
    </lineage>
</organism>
<keyword evidence="4 6" id="KW-0496">Mitochondrion</keyword>
<evidence type="ECO:0000256" key="2">
    <source>
        <dbReference type="ARBA" id="ARBA00006020"/>
    </source>
</evidence>
<dbReference type="GO" id="GO:0005758">
    <property type="term" value="C:mitochondrial intermembrane space"/>
    <property type="evidence" value="ECO:0007669"/>
    <property type="project" value="TreeGrafter"/>
</dbReference>
<dbReference type="GO" id="GO:0006105">
    <property type="term" value="P:succinate metabolic process"/>
    <property type="evidence" value="ECO:0007669"/>
    <property type="project" value="TreeGrafter"/>
</dbReference>
<dbReference type="GO" id="GO:0034553">
    <property type="term" value="P:mitochondrial respiratory chain complex II assembly"/>
    <property type="evidence" value="ECO:0007669"/>
    <property type="project" value="UniProtKB-UniRule"/>
</dbReference>
<keyword evidence="5 6" id="KW-0143">Chaperone</keyword>
<dbReference type="EMBL" id="BT080290">
    <property type="protein sequence ID" value="ACO14714.1"/>
    <property type="molecule type" value="mRNA"/>
</dbReference>
<comment type="subunit">
    <text evidence="6">Interacts with the iron-sulfur protein subunit within the SDH catalytic dimer.</text>
</comment>
<sequence>MVSGPKIEHVRKVRMLYKTVLRLHRGFPNAAMKELGDGYAKDEFKRHKEADPTQTRIFMDEWTKYAIDVSKQLGIKGPRTAKPIGSKMSELQVDSLSEEQIVQLYELYQETVKASEEEAKKN</sequence>
<dbReference type="PANTHER" id="PTHR13137:SF6">
    <property type="entry name" value="SUCCINATE DEHYDROGENASE ASSEMBLY FACTOR 3, MITOCHONDRIAL"/>
    <property type="match status" value="1"/>
</dbReference>